<evidence type="ECO:0000313" key="2">
    <source>
        <dbReference type="Proteomes" id="UP001638806"/>
    </source>
</evidence>
<sequence length="255" mass="28199">MAESPFLRIPPEIRLMIYEHLLDPGGSEVLNIRNRYLPLLKADGNKRPRRSVYNALEPTLGRRACDATYVLADDCDINTAVLAVNHQIRSEASTLLYAKHSFHFGGDIEAAIHLLGDLSTTTRSMVQHIGLRNLLRTLPRLRKLSIVVEGGKPRAPWDGPRELSVSDLRLLYATRHEVLQWVRDLAGLEGLEVLEISADLAPLPPPRTSAMLIFAALSGSIETTLVEFMRSQLGMPAVAVSGHRSDRASAPRLGF</sequence>
<reference evidence="1" key="1">
    <citation type="submission" date="2024-12" db="EMBL/GenBank/DDBJ databases">
        <title>Comparative genomics and development of molecular markers within Purpureocillium lilacinum and among Purpureocillium species.</title>
        <authorList>
            <person name="Yeh Z.-Y."/>
            <person name="Ni N.-T."/>
            <person name="Lo P.-H."/>
            <person name="Mushyakhwo K."/>
            <person name="Lin C.-F."/>
            <person name="Nai Y.-S."/>
        </authorList>
    </citation>
    <scope>NUCLEOTIDE SEQUENCE</scope>
    <source>
        <strain evidence="1">NCHU-NPUST-175</strain>
    </source>
</reference>
<gene>
    <name evidence="1" type="ORF">ACCO45_003014</name>
</gene>
<proteinExistence type="predicted"/>
<dbReference type="EMBL" id="JBGNUJ010000003">
    <property type="protein sequence ID" value="KAL3961491.1"/>
    <property type="molecule type" value="Genomic_DNA"/>
</dbReference>
<organism evidence="1 2">
    <name type="scientific">Purpureocillium lilacinum</name>
    <name type="common">Paecilomyces lilacinus</name>
    <dbReference type="NCBI Taxonomy" id="33203"/>
    <lineage>
        <taxon>Eukaryota</taxon>
        <taxon>Fungi</taxon>
        <taxon>Dikarya</taxon>
        <taxon>Ascomycota</taxon>
        <taxon>Pezizomycotina</taxon>
        <taxon>Sordariomycetes</taxon>
        <taxon>Hypocreomycetidae</taxon>
        <taxon>Hypocreales</taxon>
        <taxon>Ophiocordycipitaceae</taxon>
        <taxon>Purpureocillium</taxon>
    </lineage>
</organism>
<keyword evidence="2" id="KW-1185">Reference proteome</keyword>
<comment type="caution">
    <text evidence="1">The sequence shown here is derived from an EMBL/GenBank/DDBJ whole genome shotgun (WGS) entry which is preliminary data.</text>
</comment>
<name>A0ACC4DZ00_PURLI</name>
<accession>A0ACC4DZ00</accession>
<dbReference type="Proteomes" id="UP001638806">
    <property type="component" value="Unassembled WGS sequence"/>
</dbReference>
<evidence type="ECO:0000313" key="1">
    <source>
        <dbReference type="EMBL" id="KAL3961491.1"/>
    </source>
</evidence>
<protein>
    <submittedName>
        <fullName evidence="1">Uncharacterized protein</fullName>
    </submittedName>
</protein>